<dbReference type="GO" id="GO:0004553">
    <property type="term" value="F:hydrolase activity, hydrolyzing O-glycosyl compounds"/>
    <property type="evidence" value="ECO:0007669"/>
    <property type="project" value="InterPro"/>
</dbReference>
<evidence type="ECO:0000256" key="1">
    <source>
        <dbReference type="ARBA" id="ARBA00007806"/>
    </source>
</evidence>
<keyword evidence="2" id="KW-0326">Glycosidase</keyword>
<dbReference type="PANTHER" id="PTHR43863:SF2">
    <property type="entry name" value="MALTASE-GLUCOAMYLASE"/>
    <property type="match status" value="1"/>
</dbReference>
<dbReference type="SUPFAM" id="SSF74650">
    <property type="entry name" value="Galactose mutarotase-like"/>
    <property type="match status" value="1"/>
</dbReference>
<dbReference type="InterPro" id="IPR017853">
    <property type="entry name" value="GH"/>
</dbReference>
<dbReference type="SUPFAM" id="SSF51445">
    <property type="entry name" value="(Trans)glycosidases"/>
    <property type="match status" value="1"/>
</dbReference>
<dbReference type="InterPro" id="IPR025887">
    <property type="entry name" value="Glyco_hydro_31_N_dom"/>
</dbReference>
<feature type="domain" description="Glycoside hydrolase family 31 TIM barrel" evidence="3">
    <location>
        <begin position="265"/>
        <end position="575"/>
    </location>
</feature>
<evidence type="ECO:0000256" key="2">
    <source>
        <dbReference type="RuleBase" id="RU361185"/>
    </source>
</evidence>
<dbReference type="STRING" id="1227482.C469_08493"/>
<keyword evidence="7" id="KW-1185">Reference proteome</keyword>
<keyword evidence="2" id="KW-0378">Hydrolase</keyword>
<dbReference type="PANTHER" id="PTHR43863">
    <property type="entry name" value="HYDROLASE, PUTATIVE (AFU_ORTHOLOGUE AFUA_1G03140)-RELATED"/>
    <property type="match status" value="1"/>
</dbReference>
<comment type="caution">
    <text evidence="6">The sequence shown here is derived from an EMBL/GenBank/DDBJ whole genome shotgun (WGS) entry which is preliminary data.</text>
</comment>
<dbReference type="InterPro" id="IPR048395">
    <property type="entry name" value="Glyco_hydro_31_C"/>
</dbReference>
<evidence type="ECO:0000259" key="4">
    <source>
        <dbReference type="Pfam" id="PF13802"/>
    </source>
</evidence>
<gene>
    <name evidence="6" type="ORF">C469_08493</name>
</gene>
<name>M0NSD1_9EURY</name>
<sequence>MSAIVVSAVDSYDVSERTVTLSCAVESDERDVTRTVPVSIRFHAPGIFRFELRANPETPAAEAPRTYSADEVREPVSLSVTENDGVLVAETSALTVRIGTDEWLFDVSDANGRSLLSEQRSDRNAKGEVRSRPLGFEEEEVNGWPLRVDGTRTAFALGPDERIYGFGEKFTEFDKRGREIESWITQPNGTETERSYKNVPWFVSTRGYGLLVDTVRRTRFDVGRSSSVTNQIRVDGDDLRFVFVHGPELKSVLRRYTAMTGRPNRPEPWTFGVWMSRLSYESREEVESVAARLRERSIPCDVVHIDPAWMSLDDMCDLRWDTDAFPDPEAMIEELAAEDFRVSLWEFPYVQVDSPLFEEFARKGYFVEDGSGSPYVLSRLSADNRGSIVDFTDPDAREWWAERHRQLTEMGVDAFKLDFGEYLPRDAVLANGRTGAAMRNRYPREYQRTVRDAMRAAGREQPTLWVRAAWTGDQVFPIHWGGDPNTTFESMAASLRGGLSLALSGFSFWAADIGGFRGTPSTELYVRWAQWALLGNSHARFHGTTPREPWEFGETAEQIVREHAEERYRLLPYLCSYGERASREGLPVMRPLVLEHQGDPAARAIDTQHYVGEELMIAPVLSADGRREVYLPEGEWVDYWTGERYAGAQTLSRDVPLDTVPLFVRAGSVVPTREASQHVGEGPWTLRLRVEFESEPTGEREEIAFEYHGRTGDERGTITAIREPGSSDVRVETPDGCPIAEVRAARFGEPPSTLSVDGATYARVDDDPGPREWTFDPDTGVARAVVA</sequence>
<dbReference type="SUPFAM" id="SSF51011">
    <property type="entry name" value="Glycosyl hydrolase domain"/>
    <property type="match status" value="1"/>
</dbReference>
<proteinExistence type="inferred from homology"/>
<dbReference type="Gene3D" id="2.60.40.1180">
    <property type="entry name" value="Golgi alpha-mannosidase II"/>
    <property type="match status" value="1"/>
</dbReference>
<evidence type="ECO:0000259" key="5">
    <source>
        <dbReference type="Pfam" id="PF21365"/>
    </source>
</evidence>
<dbReference type="Pfam" id="PF13802">
    <property type="entry name" value="Gal_mutarotas_2"/>
    <property type="match status" value="1"/>
</dbReference>
<dbReference type="AlphaFoldDB" id="M0NSD1"/>
<dbReference type="Pfam" id="PF01055">
    <property type="entry name" value="Glyco_hydro_31_2nd"/>
    <property type="match status" value="1"/>
</dbReference>
<dbReference type="Gene3D" id="2.60.40.1760">
    <property type="entry name" value="glycosyl hydrolase (family 31)"/>
    <property type="match status" value="1"/>
</dbReference>
<reference evidence="6 7" key="1">
    <citation type="journal article" date="2014" name="PLoS Genet.">
        <title>Phylogenetically driven sequencing of extremely halophilic archaea reveals strategies for static and dynamic osmo-response.</title>
        <authorList>
            <person name="Becker E.A."/>
            <person name="Seitzer P.M."/>
            <person name="Tritt A."/>
            <person name="Larsen D."/>
            <person name="Krusor M."/>
            <person name="Yao A.I."/>
            <person name="Wu D."/>
            <person name="Madern D."/>
            <person name="Eisen J.A."/>
            <person name="Darling A.E."/>
            <person name="Facciotti M.T."/>
        </authorList>
    </citation>
    <scope>NUCLEOTIDE SEQUENCE [LARGE SCALE GENOMIC DNA]</scope>
    <source>
        <strain evidence="6 7">DSM 21995</strain>
    </source>
</reference>
<dbReference type="EMBL" id="AOJG01000020">
    <property type="protein sequence ID" value="EMA60681.1"/>
    <property type="molecule type" value="Genomic_DNA"/>
</dbReference>
<dbReference type="OrthoDB" id="27033at2157"/>
<evidence type="ECO:0000313" key="6">
    <source>
        <dbReference type="EMBL" id="EMA60681.1"/>
    </source>
</evidence>
<dbReference type="InterPro" id="IPR013780">
    <property type="entry name" value="Glyco_hydro_b"/>
</dbReference>
<accession>M0NSD1</accession>
<dbReference type="CDD" id="cd14752">
    <property type="entry name" value="GH31_N"/>
    <property type="match status" value="1"/>
</dbReference>
<dbReference type="Proteomes" id="UP000011650">
    <property type="component" value="Unassembled WGS sequence"/>
</dbReference>
<dbReference type="Pfam" id="PF21365">
    <property type="entry name" value="Glyco_hydro_31_3rd"/>
    <property type="match status" value="1"/>
</dbReference>
<evidence type="ECO:0000313" key="7">
    <source>
        <dbReference type="Proteomes" id="UP000011650"/>
    </source>
</evidence>
<organism evidence="6 7">
    <name type="scientific">Halorubrum lipolyticum DSM 21995</name>
    <dbReference type="NCBI Taxonomy" id="1227482"/>
    <lineage>
        <taxon>Archaea</taxon>
        <taxon>Methanobacteriati</taxon>
        <taxon>Methanobacteriota</taxon>
        <taxon>Stenosarchaea group</taxon>
        <taxon>Halobacteria</taxon>
        <taxon>Halobacteriales</taxon>
        <taxon>Haloferacaceae</taxon>
        <taxon>Halorubrum</taxon>
    </lineage>
</organism>
<dbReference type="GO" id="GO:0030246">
    <property type="term" value="F:carbohydrate binding"/>
    <property type="evidence" value="ECO:0007669"/>
    <property type="project" value="InterPro"/>
</dbReference>
<dbReference type="InterPro" id="IPR000322">
    <property type="entry name" value="Glyco_hydro_31_TIM"/>
</dbReference>
<dbReference type="CDD" id="cd06593">
    <property type="entry name" value="GH31_xylosidase_YicI"/>
    <property type="match status" value="1"/>
</dbReference>
<dbReference type="GO" id="GO:0005975">
    <property type="term" value="P:carbohydrate metabolic process"/>
    <property type="evidence" value="ECO:0007669"/>
    <property type="project" value="InterPro"/>
</dbReference>
<dbReference type="PATRIC" id="fig|1227482.3.peg.1717"/>
<evidence type="ECO:0000259" key="3">
    <source>
        <dbReference type="Pfam" id="PF01055"/>
    </source>
</evidence>
<comment type="similarity">
    <text evidence="1 2">Belongs to the glycosyl hydrolase 31 family.</text>
</comment>
<protein>
    <submittedName>
        <fullName evidence="6">Alpha-glucosidase</fullName>
    </submittedName>
</protein>
<dbReference type="InterPro" id="IPR011013">
    <property type="entry name" value="Gal_mutarotase_sf_dom"/>
</dbReference>
<dbReference type="InterPro" id="IPR051816">
    <property type="entry name" value="Glycosyl_Hydrolase_31"/>
</dbReference>
<feature type="domain" description="Glycoside hydrolase family 31 N-terminal" evidence="4">
    <location>
        <begin position="37"/>
        <end position="221"/>
    </location>
</feature>
<feature type="domain" description="Glycosyl hydrolase family 31 C-terminal" evidence="5">
    <location>
        <begin position="585"/>
        <end position="670"/>
    </location>
</feature>
<dbReference type="Gene3D" id="3.20.20.80">
    <property type="entry name" value="Glycosidases"/>
    <property type="match status" value="1"/>
</dbReference>
<dbReference type="RefSeq" id="WP_008005595.1">
    <property type="nucleotide sequence ID" value="NZ_AOJG01000020.1"/>
</dbReference>